<evidence type="ECO:0000313" key="2">
    <source>
        <dbReference type="EMBL" id="TWI65455.1"/>
    </source>
</evidence>
<dbReference type="GO" id="GO:0016829">
    <property type="term" value="F:lyase activity"/>
    <property type="evidence" value="ECO:0007669"/>
    <property type="project" value="UniProtKB-KW"/>
</dbReference>
<reference evidence="2 3" key="1">
    <citation type="journal article" date="2015" name="Stand. Genomic Sci.">
        <title>Genomic Encyclopedia of Bacterial and Archaeal Type Strains, Phase III: the genomes of soil and plant-associated and newly described type strains.</title>
        <authorList>
            <person name="Whitman W.B."/>
            <person name="Woyke T."/>
            <person name="Klenk H.P."/>
            <person name="Zhou Y."/>
            <person name="Lilburn T.G."/>
            <person name="Beck B.J."/>
            <person name="De Vos P."/>
            <person name="Vandamme P."/>
            <person name="Eisen J.A."/>
            <person name="Garrity G."/>
            <person name="Hugenholtz P."/>
            <person name="Kyrpides N.C."/>
        </authorList>
    </citation>
    <scope>NUCLEOTIDE SEQUENCE [LARGE SCALE GENOMIC DNA]</scope>
    <source>
        <strain evidence="2 3">CGMCC 1.10822</strain>
    </source>
</reference>
<evidence type="ECO:0000256" key="1">
    <source>
        <dbReference type="SAM" id="SignalP"/>
    </source>
</evidence>
<dbReference type="AlphaFoldDB" id="A0A562R8S8"/>
<proteinExistence type="predicted"/>
<gene>
    <name evidence="2" type="ORF">IP91_02865</name>
</gene>
<accession>A0A562R8S8</accession>
<dbReference type="Proteomes" id="UP000318431">
    <property type="component" value="Unassembled WGS sequence"/>
</dbReference>
<name>A0A562R8S8_9BURK</name>
<organism evidence="2 3">
    <name type="scientific">Pseudoduganella lurida</name>
    <dbReference type="NCBI Taxonomy" id="1036180"/>
    <lineage>
        <taxon>Bacteria</taxon>
        <taxon>Pseudomonadati</taxon>
        <taxon>Pseudomonadota</taxon>
        <taxon>Betaproteobacteria</taxon>
        <taxon>Burkholderiales</taxon>
        <taxon>Oxalobacteraceae</taxon>
        <taxon>Telluria group</taxon>
        <taxon>Pseudoduganella</taxon>
    </lineage>
</organism>
<keyword evidence="3" id="KW-1185">Reference proteome</keyword>
<dbReference type="EMBL" id="VLLB01000004">
    <property type="protein sequence ID" value="TWI65455.1"/>
    <property type="molecule type" value="Genomic_DNA"/>
</dbReference>
<comment type="caution">
    <text evidence="2">The sequence shown here is derived from an EMBL/GenBank/DDBJ whole genome shotgun (WGS) entry which is preliminary data.</text>
</comment>
<protein>
    <submittedName>
        <fullName evidence="2">Oligogalacturonide lyase</fullName>
    </submittedName>
</protein>
<feature type="chain" id="PRO_5022199929" evidence="1">
    <location>
        <begin position="24"/>
        <end position="451"/>
    </location>
</feature>
<dbReference type="InterPro" id="IPR011044">
    <property type="entry name" value="Quino_amine_DH_bsu"/>
</dbReference>
<dbReference type="Gene3D" id="2.130.10.10">
    <property type="entry name" value="YVTN repeat-like/Quinoprotein amine dehydrogenase"/>
    <property type="match status" value="1"/>
</dbReference>
<dbReference type="SUPFAM" id="SSF50969">
    <property type="entry name" value="YVTN repeat-like/Quinoprotein amine dehydrogenase"/>
    <property type="match status" value="1"/>
</dbReference>
<dbReference type="InterPro" id="IPR015943">
    <property type="entry name" value="WD40/YVTN_repeat-like_dom_sf"/>
</dbReference>
<feature type="signal peptide" evidence="1">
    <location>
        <begin position="1"/>
        <end position="23"/>
    </location>
</feature>
<keyword evidence="2" id="KW-0456">Lyase</keyword>
<dbReference type="RefSeq" id="WP_229474410.1">
    <property type="nucleotide sequence ID" value="NZ_VLLB01000004.1"/>
</dbReference>
<sequence>MTSSSLLRAAVCAAICFTTAAHAGIGQRFPSERKVVKDPVTGTELTFLTSTPKGDSKIYPTHPQWTSDGQWVIFRSKRVEGEAMAVNEKTGDIVQVTEGGYTGMLNLARKSMKLYFMRPAAEKDVLQIVEVDLAAVFRDSAAGKMKPAATYQRISGTTPAALGAGGDMALDADEEWAYFRVGKEEAAKHLPAGSKIEEAFGPRKMGAGPNGIARMNVKTGEIRHVVSVGFQIGHIQANLYNPGEIVFCWETGGKSPQRTWTVMADGSGLRPLYPEAPYEWVTHEAVITKDEVAMAIMGHRQIAHEDGRKTGGVAAPGTDVGGANPGQDAAWGNAGTREKPTGLAIVNLRTREMTIAGQTPSGSGLWHVHGSPDGRFAVGDDFSRTLWLIDRKTREMKMLTTGHKTTAADHPHPTFSADGTKIEIQSAMLSEDGKAMNIVVVPVPADWLKRK</sequence>
<keyword evidence="1" id="KW-0732">Signal</keyword>
<evidence type="ECO:0000313" key="3">
    <source>
        <dbReference type="Proteomes" id="UP000318431"/>
    </source>
</evidence>